<dbReference type="GO" id="GO:0006508">
    <property type="term" value="P:proteolysis"/>
    <property type="evidence" value="ECO:0007669"/>
    <property type="project" value="UniProtKB-KW"/>
</dbReference>
<dbReference type="OrthoDB" id="9806253at2"/>
<dbReference type="RefSeq" id="WP_084289475.1">
    <property type="nucleotide sequence ID" value="NZ_FWYB01000005.1"/>
</dbReference>
<evidence type="ECO:0000259" key="2">
    <source>
        <dbReference type="Pfam" id="PF25145"/>
    </source>
</evidence>
<dbReference type="SUPFAM" id="SSF52096">
    <property type="entry name" value="ClpP/crotonase"/>
    <property type="match status" value="1"/>
</dbReference>
<keyword evidence="1" id="KW-0732">Signal</keyword>
<dbReference type="PANTHER" id="PTHR33507">
    <property type="entry name" value="INNER MEMBRANE PROTEIN YBBJ"/>
    <property type="match status" value="1"/>
</dbReference>
<dbReference type="GO" id="GO:0008233">
    <property type="term" value="F:peptidase activity"/>
    <property type="evidence" value="ECO:0007669"/>
    <property type="project" value="UniProtKB-KW"/>
</dbReference>
<organism evidence="3 4">
    <name type="scientific">Pedobacter nyackensis</name>
    <dbReference type="NCBI Taxonomy" id="475255"/>
    <lineage>
        <taxon>Bacteria</taxon>
        <taxon>Pseudomonadati</taxon>
        <taxon>Bacteroidota</taxon>
        <taxon>Sphingobacteriia</taxon>
        <taxon>Sphingobacteriales</taxon>
        <taxon>Sphingobacteriaceae</taxon>
        <taxon>Pedobacter</taxon>
    </lineage>
</organism>
<dbReference type="Pfam" id="PF25145">
    <property type="entry name" value="NfeD1b_N"/>
    <property type="match status" value="1"/>
</dbReference>
<accession>A0A1W2D0X2</accession>
<keyword evidence="4" id="KW-1185">Reference proteome</keyword>
<name>A0A1W2D0X2_9SPHI</name>
<keyword evidence="3" id="KW-0378">Hydrolase</keyword>
<dbReference type="PANTHER" id="PTHR33507:SF4">
    <property type="entry name" value="NODULATION COMPETITIVENESS PROTEIN NFED"/>
    <property type="match status" value="1"/>
</dbReference>
<evidence type="ECO:0000256" key="1">
    <source>
        <dbReference type="SAM" id="SignalP"/>
    </source>
</evidence>
<proteinExistence type="predicted"/>
<dbReference type="InterPro" id="IPR056738">
    <property type="entry name" value="NfeD1b_N"/>
</dbReference>
<gene>
    <name evidence="3" type="ORF">SAMN04488101_105135</name>
</gene>
<feature type="chain" id="PRO_5012167450" evidence="1">
    <location>
        <begin position="22"/>
        <end position="162"/>
    </location>
</feature>
<dbReference type="EMBL" id="FWYB01000005">
    <property type="protein sequence ID" value="SMC90648.1"/>
    <property type="molecule type" value="Genomic_DNA"/>
</dbReference>
<dbReference type="AlphaFoldDB" id="A0A1W2D0X2"/>
<dbReference type="Proteomes" id="UP000192678">
    <property type="component" value="Unassembled WGS sequence"/>
</dbReference>
<dbReference type="Gene3D" id="3.90.226.10">
    <property type="entry name" value="2-enoyl-CoA Hydratase, Chain A, domain 1"/>
    <property type="match status" value="1"/>
</dbReference>
<feature type="domain" description="NfeD1b N-terminal" evidence="2">
    <location>
        <begin position="23"/>
        <end position="129"/>
    </location>
</feature>
<keyword evidence="3" id="KW-0645">Protease</keyword>
<sequence>MKSKTFFFLVFLCCFPLFLHAQKVVMIKIDGAINPVSASFIHEEIEKAAQQKAVCLMIQLNTPGGLLQSTRSIVSDILVAPLPVVVYISPSGSHAGSAGVFITLAAHIAAMAPGTNIGAAHPVNLVGRTDSLMNIKATADAALFICRHPELLSGLLHRICSC</sequence>
<dbReference type="InterPro" id="IPR029045">
    <property type="entry name" value="ClpP/crotonase-like_dom_sf"/>
</dbReference>
<reference evidence="3 4" key="1">
    <citation type="submission" date="2017-04" db="EMBL/GenBank/DDBJ databases">
        <authorList>
            <person name="Afonso C.L."/>
            <person name="Miller P.J."/>
            <person name="Scott M.A."/>
            <person name="Spackman E."/>
            <person name="Goraichik I."/>
            <person name="Dimitrov K.M."/>
            <person name="Suarez D.L."/>
            <person name="Swayne D.E."/>
        </authorList>
    </citation>
    <scope>NUCLEOTIDE SEQUENCE [LARGE SCALE GENOMIC DNA]</scope>
    <source>
        <strain evidence="3 4">DSM 19625</strain>
    </source>
</reference>
<evidence type="ECO:0000313" key="4">
    <source>
        <dbReference type="Proteomes" id="UP000192678"/>
    </source>
</evidence>
<protein>
    <submittedName>
        <fullName evidence="3">Membrane-bound serine protease (ClpP class)</fullName>
    </submittedName>
</protein>
<feature type="signal peptide" evidence="1">
    <location>
        <begin position="1"/>
        <end position="21"/>
    </location>
</feature>
<evidence type="ECO:0000313" key="3">
    <source>
        <dbReference type="EMBL" id="SMC90648.1"/>
    </source>
</evidence>
<dbReference type="InterPro" id="IPR052165">
    <property type="entry name" value="Membrane_assoc_protease"/>
</dbReference>